<organism evidence="3 4">
    <name type="scientific">Accipiter nisus</name>
    <name type="common">Eurasian sparrowhawk</name>
    <dbReference type="NCBI Taxonomy" id="211598"/>
    <lineage>
        <taxon>Eukaryota</taxon>
        <taxon>Metazoa</taxon>
        <taxon>Chordata</taxon>
        <taxon>Craniata</taxon>
        <taxon>Vertebrata</taxon>
        <taxon>Euteleostomi</taxon>
        <taxon>Archelosauria</taxon>
        <taxon>Archosauria</taxon>
        <taxon>Dinosauria</taxon>
        <taxon>Saurischia</taxon>
        <taxon>Theropoda</taxon>
        <taxon>Coelurosauria</taxon>
        <taxon>Aves</taxon>
        <taxon>Neognathae</taxon>
        <taxon>Neoaves</taxon>
        <taxon>Telluraves</taxon>
        <taxon>Accipitrimorphae</taxon>
        <taxon>Accipitriformes</taxon>
        <taxon>Accipitridae</taxon>
        <taxon>Accipitrinae</taxon>
        <taxon>Accipiter</taxon>
    </lineage>
</organism>
<dbReference type="PANTHER" id="PTHR24092">
    <property type="entry name" value="PROBABLE PHOSPHOLIPID-TRANSPORTING ATPASE"/>
    <property type="match status" value="1"/>
</dbReference>
<evidence type="ECO:0000259" key="2">
    <source>
        <dbReference type="Pfam" id="PF16209"/>
    </source>
</evidence>
<feature type="transmembrane region" description="Helical" evidence="1">
    <location>
        <begin position="105"/>
        <end position="124"/>
    </location>
</feature>
<name>A0A8B9RSD3_9AVES</name>
<proteinExistence type="predicted"/>
<reference evidence="3" key="1">
    <citation type="submission" date="2025-08" db="UniProtKB">
        <authorList>
            <consortium name="Ensembl"/>
        </authorList>
    </citation>
    <scope>IDENTIFICATION</scope>
</reference>
<dbReference type="SUPFAM" id="SSF81665">
    <property type="entry name" value="Calcium ATPase, transmembrane domain M"/>
    <property type="match status" value="1"/>
</dbReference>
<dbReference type="GO" id="GO:0005886">
    <property type="term" value="C:plasma membrane"/>
    <property type="evidence" value="ECO:0007669"/>
    <property type="project" value="TreeGrafter"/>
</dbReference>
<keyword evidence="1" id="KW-0472">Membrane</keyword>
<keyword evidence="1" id="KW-1133">Transmembrane helix</keyword>
<dbReference type="InterPro" id="IPR032631">
    <property type="entry name" value="P-type_ATPase_N"/>
</dbReference>
<dbReference type="PANTHER" id="PTHR24092:SF79">
    <property type="entry name" value="PHOSPHOLIPID-TRANSPORTING ATPASE VB"/>
    <property type="match status" value="1"/>
</dbReference>
<evidence type="ECO:0000313" key="4">
    <source>
        <dbReference type="Proteomes" id="UP000694541"/>
    </source>
</evidence>
<dbReference type="Pfam" id="PF16209">
    <property type="entry name" value="PhoLip_ATPase_N"/>
    <property type="match status" value="1"/>
</dbReference>
<feature type="transmembrane region" description="Helical" evidence="1">
    <location>
        <begin position="130"/>
        <end position="146"/>
    </location>
</feature>
<protein>
    <recommendedName>
        <fullName evidence="2">P-type ATPase N-terminal domain-containing protein</fullName>
    </recommendedName>
</protein>
<dbReference type="GO" id="GO:0045332">
    <property type="term" value="P:phospholipid translocation"/>
    <property type="evidence" value="ECO:0007669"/>
    <property type="project" value="TreeGrafter"/>
</dbReference>
<keyword evidence="4" id="KW-1185">Reference proteome</keyword>
<dbReference type="GO" id="GO:0140326">
    <property type="term" value="F:ATPase-coupled intramembrane lipid transporter activity"/>
    <property type="evidence" value="ECO:0007669"/>
    <property type="project" value="TreeGrafter"/>
</dbReference>
<sequence>MSRKSVPGCFSRMIWKKHFFKETCCRCGAPDTEIQNEELEKRGKVKKRKKKNENKRVIISNLLFGSKKRKENPNIYYDSNKIKTTKYTILTFLPKNIYEQFHRFANVYFVVIALLNFVPVVNAFQPEVSVIPICVIMAITAIKDAWEDFRRYKLDKEINHMGCYIYSR</sequence>
<dbReference type="Proteomes" id="UP000694541">
    <property type="component" value="Unplaced"/>
</dbReference>
<feature type="domain" description="P-type ATPase N-terminal" evidence="2">
    <location>
        <begin position="68"/>
        <end position="129"/>
    </location>
</feature>
<reference evidence="3" key="2">
    <citation type="submission" date="2025-09" db="UniProtKB">
        <authorList>
            <consortium name="Ensembl"/>
        </authorList>
    </citation>
    <scope>IDENTIFICATION</scope>
</reference>
<keyword evidence="1" id="KW-0812">Transmembrane</keyword>
<dbReference type="InterPro" id="IPR023298">
    <property type="entry name" value="ATPase_P-typ_TM_dom_sf"/>
</dbReference>
<accession>A0A8B9RSD3</accession>
<dbReference type="AlphaFoldDB" id="A0A8B9RSD3"/>
<dbReference type="Ensembl" id="ENSANIT00000005776.1">
    <property type="protein sequence ID" value="ENSANIP00000005593.1"/>
    <property type="gene ID" value="ENSANIG00000003838.1"/>
</dbReference>
<evidence type="ECO:0000256" key="1">
    <source>
        <dbReference type="SAM" id="Phobius"/>
    </source>
</evidence>
<evidence type="ECO:0000313" key="3">
    <source>
        <dbReference type="Ensembl" id="ENSANIP00000005593.1"/>
    </source>
</evidence>